<sequence length="446" mass="48573">MSPTYNFIHRKDNAADGIGVGGGRRKINFSNARPHFVAVLGEFVGTFMFLFFGYAGHFMVARSSTGSETDTTSGDSAQTTIFVALAYGFSLLVTVWAMYRISGGLFNPAVAFGLSLAGQLPWIRTCVLIPTQIVASMCAGGVVSAMLPGRISQVNTTLAPLVSIPQGLFLEMFFTAYLLFVVLMVAAEKSKDTFIAPIAIGLAAFVALIPGGALNPVRSFGCAVAGAEFPSYHWIYWVGPFLGSLLGAGLYKVFKILHYEDANPGQDAAHPDEVIQIEENRDLESGDVNLRISSLHTIQAWLDDTGLDIEQSISQHEEAGFRRRRADTAGNLAIGITLQTSAHRCCSIDIEPVSPERAVGIIPTYIAIECLNVQAAPGSEEIADKLFGTSDDRFITDPNFEQQEDKRNWTLRSNWTMCKPSKKPRRGVRDTVAMKLHGTLMFMHGF</sequence>
<dbReference type="PANTHER" id="PTHR19139">
    <property type="entry name" value="AQUAPORIN TRANSPORTER"/>
    <property type="match status" value="1"/>
</dbReference>
<comment type="subcellular location">
    <subcellularLocation>
        <location evidence="1">Membrane</location>
        <topology evidence="1">Multi-pass membrane protein</topology>
    </subcellularLocation>
</comment>
<evidence type="ECO:0000256" key="8">
    <source>
        <dbReference type="RuleBase" id="RU000477"/>
    </source>
</evidence>
<evidence type="ECO:0000256" key="3">
    <source>
        <dbReference type="ARBA" id="ARBA00022692"/>
    </source>
</evidence>
<dbReference type="GeneID" id="41957552"/>
<evidence type="ECO:0000313" key="11">
    <source>
        <dbReference type="RefSeq" id="XP_030988389.1"/>
    </source>
</evidence>
<dbReference type="Proteomes" id="UP000515153">
    <property type="component" value="Unplaced"/>
</dbReference>
<keyword evidence="6 9" id="KW-0472">Membrane</keyword>
<evidence type="ECO:0000313" key="10">
    <source>
        <dbReference type="Proteomes" id="UP000515153"/>
    </source>
</evidence>
<dbReference type="AlphaFoldDB" id="A0A6P8BNV1"/>
<feature type="transmembrane region" description="Helical" evidence="9">
    <location>
        <begin position="80"/>
        <end position="101"/>
    </location>
</feature>
<dbReference type="GO" id="GO:0015250">
    <property type="term" value="F:water channel activity"/>
    <property type="evidence" value="ECO:0007669"/>
    <property type="project" value="TreeGrafter"/>
</dbReference>
<feature type="transmembrane region" description="Helical" evidence="9">
    <location>
        <begin position="122"/>
        <end position="147"/>
    </location>
</feature>
<evidence type="ECO:0000256" key="9">
    <source>
        <dbReference type="SAM" id="Phobius"/>
    </source>
</evidence>
<dbReference type="Pfam" id="PF00230">
    <property type="entry name" value="MIP"/>
    <property type="match status" value="1"/>
</dbReference>
<feature type="transmembrane region" description="Helical" evidence="9">
    <location>
        <begin position="234"/>
        <end position="254"/>
    </location>
</feature>
<evidence type="ECO:0000256" key="6">
    <source>
        <dbReference type="ARBA" id="ARBA00023136"/>
    </source>
</evidence>
<protein>
    <recommendedName>
        <fullName evidence="12">Aquaporin-like protein</fullName>
    </recommendedName>
</protein>
<keyword evidence="5 9" id="KW-1133">Transmembrane helix</keyword>
<reference evidence="11" key="2">
    <citation type="submission" date="2019-10" db="EMBL/GenBank/DDBJ databases">
        <authorList>
            <consortium name="NCBI Genome Project"/>
        </authorList>
    </citation>
    <scope>NUCLEOTIDE SEQUENCE</scope>
    <source>
        <strain evidence="11">NI907</strain>
    </source>
</reference>
<dbReference type="PRINTS" id="PR00783">
    <property type="entry name" value="MINTRINSICP"/>
</dbReference>
<dbReference type="InterPro" id="IPR023271">
    <property type="entry name" value="Aquaporin-like"/>
</dbReference>
<feature type="transmembrane region" description="Helical" evidence="9">
    <location>
        <begin position="167"/>
        <end position="187"/>
    </location>
</feature>
<reference evidence="11" key="3">
    <citation type="submission" date="2025-08" db="UniProtKB">
        <authorList>
            <consortium name="RefSeq"/>
        </authorList>
    </citation>
    <scope>IDENTIFICATION</scope>
    <source>
        <strain evidence="11">NI907</strain>
    </source>
</reference>
<dbReference type="InterPro" id="IPR034294">
    <property type="entry name" value="Aquaporin_transptr"/>
</dbReference>
<dbReference type="Gene3D" id="1.20.1080.10">
    <property type="entry name" value="Glycerol uptake facilitator protein"/>
    <property type="match status" value="1"/>
</dbReference>
<keyword evidence="8" id="KW-0813">Transport</keyword>
<evidence type="ECO:0008006" key="12">
    <source>
        <dbReference type="Google" id="ProtNLM"/>
    </source>
</evidence>
<comment type="similarity">
    <text evidence="2 8">Belongs to the MIP/aquaporin (TC 1.A.8) family.</text>
</comment>
<dbReference type="RefSeq" id="XP_030988389.1">
    <property type="nucleotide sequence ID" value="XM_031122641.1"/>
</dbReference>
<dbReference type="InterPro" id="IPR000425">
    <property type="entry name" value="MIP"/>
</dbReference>
<organism evidence="10 11">
    <name type="scientific">Pyricularia grisea</name>
    <name type="common">Crabgrass-specific blast fungus</name>
    <name type="synonym">Magnaporthe grisea</name>
    <dbReference type="NCBI Taxonomy" id="148305"/>
    <lineage>
        <taxon>Eukaryota</taxon>
        <taxon>Fungi</taxon>
        <taxon>Dikarya</taxon>
        <taxon>Ascomycota</taxon>
        <taxon>Pezizomycotina</taxon>
        <taxon>Sordariomycetes</taxon>
        <taxon>Sordariomycetidae</taxon>
        <taxon>Magnaporthales</taxon>
        <taxon>Pyriculariaceae</taxon>
        <taxon>Pyricularia</taxon>
    </lineage>
</organism>
<reference evidence="11" key="1">
    <citation type="journal article" date="2019" name="Mol. Biol. Evol.">
        <title>Blast fungal genomes show frequent chromosomal changes, gene gains and losses, and effector gene turnover.</title>
        <authorList>
            <person name="Gomez Luciano L.B."/>
            <person name="Jason Tsai I."/>
            <person name="Chuma I."/>
            <person name="Tosa Y."/>
            <person name="Chen Y.H."/>
            <person name="Li J.Y."/>
            <person name="Li M.Y."/>
            <person name="Jade Lu M.Y."/>
            <person name="Nakayashiki H."/>
            <person name="Li W.H."/>
        </authorList>
    </citation>
    <scope>NUCLEOTIDE SEQUENCE</scope>
    <source>
        <strain evidence="11">NI907</strain>
    </source>
</reference>
<evidence type="ECO:0000256" key="7">
    <source>
        <dbReference type="ARBA" id="ARBA00034651"/>
    </source>
</evidence>
<gene>
    <name evidence="11" type="ORF">PgNI_02579</name>
</gene>
<feature type="transmembrane region" description="Helical" evidence="9">
    <location>
        <begin position="36"/>
        <end position="60"/>
    </location>
</feature>
<evidence type="ECO:0000256" key="2">
    <source>
        <dbReference type="ARBA" id="ARBA00006175"/>
    </source>
</evidence>
<accession>A0A6P8BNV1</accession>
<proteinExistence type="inferred from homology"/>
<evidence type="ECO:0000256" key="1">
    <source>
        <dbReference type="ARBA" id="ARBA00004141"/>
    </source>
</evidence>
<name>A0A6P8BNV1_PYRGI</name>
<dbReference type="GO" id="GO:0005886">
    <property type="term" value="C:plasma membrane"/>
    <property type="evidence" value="ECO:0007669"/>
    <property type="project" value="TreeGrafter"/>
</dbReference>
<dbReference type="SUPFAM" id="SSF81338">
    <property type="entry name" value="Aquaporin-like"/>
    <property type="match status" value="1"/>
</dbReference>
<comment type="catalytic activity">
    <reaction evidence="7">
        <text>H2O(in) = H2O(out)</text>
        <dbReference type="Rhea" id="RHEA:29667"/>
        <dbReference type="ChEBI" id="CHEBI:15377"/>
    </reaction>
</comment>
<dbReference type="PANTHER" id="PTHR19139:SF283">
    <property type="entry name" value="AQUAPORIN"/>
    <property type="match status" value="1"/>
</dbReference>
<feature type="transmembrane region" description="Helical" evidence="9">
    <location>
        <begin position="194"/>
        <end position="214"/>
    </location>
</feature>
<dbReference type="KEGG" id="pgri:PgNI_02579"/>
<evidence type="ECO:0000256" key="4">
    <source>
        <dbReference type="ARBA" id="ARBA00022737"/>
    </source>
</evidence>
<evidence type="ECO:0000256" key="5">
    <source>
        <dbReference type="ARBA" id="ARBA00022989"/>
    </source>
</evidence>
<keyword evidence="4" id="KW-0677">Repeat</keyword>
<keyword evidence="10" id="KW-1185">Reference proteome</keyword>
<keyword evidence="3 8" id="KW-0812">Transmembrane</keyword>